<dbReference type="EMBL" id="BC099598">
    <property type="protein sequence ID" value="AAH99598.1"/>
    <property type="molecule type" value="mRNA"/>
</dbReference>
<reference evidence="2" key="1">
    <citation type="journal article" date="2004" name="Genome Res.">
        <title>The status, quality, and expansion of the NIH full-length cDNA project: the Mammalian Gene Collection (MGC).</title>
        <authorList>
            <consortium name="The MGC Project Team"/>
            <person name="Gerhard D.S."/>
            <person name="Wagner L."/>
            <person name="Feingold E.A."/>
            <person name="Shenmen C.M."/>
            <person name="Grouse L.H."/>
            <person name="Schuler G."/>
            <person name="Klein S.L."/>
            <person name="Old S."/>
            <person name="Rasooly R."/>
            <person name="Good P."/>
            <person name="Guyer M."/>
            <person name="Peck A.M."/>
            <person name="Derge J.G."/>
            <person name="Lipman D."/>
            <person name="Collins F.S."/>
            <person name="Jang W."/>
            <person name="Sherry S."/>
            <person name="Feolo M."/>
            <person name="Misquitta L."/>
            <person name="Lee E."/>
            <person name="Rotmistrovsky K."/>
            <person name="Greenhut S.F."/>
            <person name="Schaefer C.F."/>
            <person name="Buetow K."/>
            <person name="Bonner T.I."/>
            <person name="Haussler D."/>
            <person name="Kent J."/>
            <person name="Kiekhaus M."/>
            <person name="Furey T."/>
            <person name="Brent M."/>
            <person name="Prange C."/>
            <person name="Schreiber K."/>
            <person name="Shapiro N."/>
            <person name="Bhat N.K."/>
            <person name="Hopkins R.F."/>
            <person name="Hsie F."/>
            <person name="Driscoll T."/>
            <person name="Soares M.B."/>
            <person name="Casavant T.L."/>
            <person name="Scheetz T.E."/>
            <person name="Brown-stein M.J."/>
            <person name="Usdin T.B."/>
            <person name="Toshiyuki S."/>
            <person name="Carninci P."/>
            <person name="Piao Y."/>
            <person name="Dudekula D.B."/>
            <person name="Ko M.S."/>
            <person name="Kawakami K."/>
            <person name="Suzuki Y."/>
            <person name="Sugano S."/>
            <person name="Gruber C.E."/>
            <person name="Smith M.R."/>
            <person name="Simmons B."/>
            <person name="Moore T."/>
            <person name="Waterman R."/>
            <person name="Johnson S.L."/>
            <person name="Ruan Y."/>
            <person name="Wei C.L."/>
            <person name="Mathavan S."/>
            <person name="Gunaratne P.H."/>
            <person name="Wu J."/>
            <person name="Garcia A.M."/>
            <person name="Hulyk S.W."/>
            <person name="Fuh E."/>
            <person name="Yuan Y."/>
            <person name="Sneed A."/>
            <person name="Kowis C."/>
            <person name="Hodgson A."/>
            <person name="Muzny D.M."/>
            <person name="McPherson J."/>
            <person name="Gibbs R.A."/>
            <person name="Fahey J."/>
            <person name="Helton E."/>
            <person name="Ketteman M."/>
            <person name="Madan A."/>
            <person name="Rodrigues S."/>
            <person name="Sanchez A."/>
            <person name="Whiting M."/>
            <person name="Madari A."/>
            <person name="Young A.C."/>
            <person name="Wetherby K.D."/>
            <person name="Granite S.J."/>
            <person name="Kwong P.N."/>
            <person name="Brinkley C.P."/>
            <person name="Pearson R.L."/>
            <person name="Bouffard G.G."/>
            <person name="Blakesly R.W."/>
            <person name="Green E.D."/>
            <person name="Dickson M.C."/>
            <person name="Rodriguez A.C."/>
            <person name="Grimwood J."/>
            <person name="Schmutz J."/>
            <person name="Myers R.M."/>
            <person name="Butterfield Y.S."/>
            <person name="Griffith M."/>
            <person name="Griffith O.L."/>
            <person name="Krzywinski M.I."/>
            <person name="Liao N."/>
            <person name="Morin R."/>
            <person name="Morrin R."/>
            <person name="Palmquist D."/>
            <person name="Petrescu A.S."/>
            <person name="Skalska U."/>
            <person name="Smailus D.E."/>
            <person name="Stott J.M."/>
            <person name="Schnerch A."/>
            <person name="Schein J.E."/>
            <person name="Jones S.J."/>
            <person name="Holt R.A."/>
            <person name="Baross A."/>
            <person name="Marra M.A."/>
            <person name="Clifton S."/>
            <person name="Makowski K.A."/>
            <person name="Bosak S."/>
            <person name="Malek J."/>
        </authorList>
    </citation>
    <scope>NUCLEOTIDE SEQUENCE [LARGE SCALE MRNA]</scope>
    <source>
        <strain evidence="2">C57BL/6J</strain>
        <tissue evidence="2">Thymus gland</tissue>
    </source>
</reference>
<accession>Q4KKY3</accession>
<evidence type="ECO:0000313" key="2">
    <source>
        <dbReference type="EMBL" id="AAH99598.1"/>
    </source>
</evidence>
<dbReference type="AGR" id="MGI:1923364"/>
<dbReference type="GO" id="GO:0005634">
    <property type="term" value="C:nucleus"/>
    <property type="evidence" value="ECO:0007669"/>
    <property type="project" value="InterPro"/>
</dbReference>
<dbReference type="InterPro" id="IPR043563">
    <property type="entry name" value="Sp110/Sp140/Sp140L-like"/>
</dbReference>
<dbReference type="PANTHER" id="PTHR46386:SF7">
    <property type="entry name" value="SP110 NUCLEAR BODY PROTEIN"/>
    <property type="match status" value="1"/>
</dbReference>
<gene>
    <name evidence="3" type="primary">Sp110</name>
    <name evidence="2" type="synonym">MGC118608</name>
</gene>
<dbReference type="Pfam" id="PF03172">
    <property type="entry name" value="HSR"/>
    <property type="match status" value="1"/>
</dbReference>
<dbReference type="PROSITE" id="PS51414">
    <property type="entry name" value="HSR"/>
    <property type="match status" value="1"/>
</dbReference>
<evidence type="ECO:0000313" key="3">
    <source>
        <dbReference type="MGI" id="MGI:1923364"/>
    </source>
</evidence>
<evidence type="ECO:0000259" key="1">
    <source>
        <dbReference type="PROSITE" id="PS51414"/>
    </source>
</evidence>
<sequence length="59" mass="6893">MFTLTKALEKALLQHFIYMKVNIAYAINKPFPFFEALRDNSFITERMYKLLVAGSSWSS</sequence>
<protein>
    <submittedName>
        <fullName evidence="2">MGC118608 protein</fullName>
    </submittedName>
</protein>
<feature type="domain" description="HSR" evidence="1">
    <location>
        <begin position="1"/>
        <end position="59"/>
    </location>
</feature>
<dbReference type="AlphaFoldDB" id="Q4KKY3"/>
<name>Q4KKY3_MOUSE</name>
<proteinExistence type="evidence at transcript level"/>
<dbReference type="InterPro" id="IPR004865">
    <property type="entry name" value="HSR_dom"/>
</dbReference>
<organism evidence="2">
    <name type="scientific">Mus musculus</name>
    <name type="common">Mouse</name>
    <dbReference type="NCBI Taxonomy" id="10090"/>
    <lineage>
        <taxon>Eukaryota</taxon>
        <taxon>Metazoa</taxon>
        <taxon>Chordata</taxon>
        <taxon>Craniata</taxon>
        <taxon>Vertebrata</taxon>
        <taxon>Euteleostomi</taxon>
        <taxon>Mammalia</taxon>
        <taxon>Eutheria</taxon>
        <taxon>Euarchontoglires</taxon>
        <taxon>Glires</taxon>
        <taxon>Rodentia</taxon>
        <taxon>Myomorpha</taxon>
        <taxon>Muroidea</taxon>
        <taxon>Muridae</taxon>
        <taxon>Murinae</taxon>
        <taxon>Mus</taxon>
        <taxon>Mus</taxon>
    </lineage>
</organism>
<dbReference type="MGI" id="MGI:1923364">
    <property type="gene designation" value="Sp110"/>
</dbReference>
<dbReference type="PANTHER" id="PTHR46386">
    <property type="entry name" value="NUCLEAR BODY PROTEIN SP140"/>
    <property type="match status" value="1"/>
</dbReference>